<dbReference type="SUPFAM" id="SSF48150">
    <property type="entry name" value="DNA-glycosylase"/>
    <property type="match status" value="1"/>
</dbReference>
<organism evidence="6 7">
    <name type="scientific">Cinchona calisaya</name>
    <dbReference type="NCBI Taxonomy" id="153742"/>
    <lineage>
        <taxon>Eukaryota</taxon>
        <taxon>Viridiplantae</taxon>
        <taxon>Streptophyta</taxon>
        <taxon>Embryophyta</taxon>
        <taxon>Tracheophyta</taxon>
        <taxon>Spermatophyta</taxon>
        <taxon>Magnoliopsida</taxon>
        <taxon>eudicotyledons</taxon>
        <taxon>Gunneridae</taxon>
        <taxon>Pentapetalae</taxon>
        <taxon>asterids</taxon>
        <taxon>lamiids</taxon>
        <taxon>Gentianales</taxon>
        <taxon>Rubiaceae</taxon>
        <taxon>Cinchonoideae</taxon>
        <taxon>Cinchoneae</taxon>
        <taxon>Cinchona</taxon>
    </lineage>
</organism>
<dbReference type="PANTHER" id="PTHR43003">
    <property type="entry name" value="DNA-3-METHYLADENINE GLYCOSYLASE"/>
    <property type="match status" value="1"/>
</dbReference>
<dbReference type="SMART" id="SM00478">
    <property type="entry name" value="ENDO3c"/>
    <property type="match status" value="1"/>
</dbReference>
<dbReference type="GO" id="GO:0003684">
    <property type="term" value="F:damaged DNA binding"/>
    <property type="evidence" value="ECO:0007669"/>
    <property type="project" value="UniProtKB-ARBA"/>
</dbReference>
<dbReference type="Gene3D" id="1.10.340.30">
    <property type="entry name" value="Hypothetical protein, domain 2"/>
    <property type="match status" value="1"/>
</dbReference>
<dbReference type="Proteomes" id="UP001630127">
    <property type="component" value="Unassembled WGS sequence"/>
</dbReference>
<accession>A0ABD3A9B7</accession>
<keyword evidence="2" id="KW-0227">DNA damage</keyword>
<feature type="region of interest" description="Disordered" evidence="4">
    <location>
        <begin position="1"/>
        <end position="149"/>
    </location>
</feature>
<dbReference type="AlphaFoldDB" id="A0ABD3A9B7"/>
<dbReference type="CDD" id="cd00056">
    <property type="entry name" value="ENDO3c"/>
    <property type="match status" value="1"/>
</dbReference>
<evidence type="ECO:0000256" key="2">
    <source>
        <dbReference type="ARBA" id="ARBA00022763"/>
    </source>
</evidence>
<name>A0ABD3A9B7_9GENT</name>
<dbReference type="FunFam" id="1.10.340.30:FF:000004">
    <property type="entry name" value="DNA-3-methyladenine glycosylase II"/>
    <property type="match status" value="1"/>
</dbReference>
<dbReference type="EMBL" id="JBJUIK010000005">
    <property type="protein sequence ID" value="KAL3527110.1"/>
    <property type="molecule type" value="Genomic_DNA"/>
</dbReference>
<evidence type="ECO:0000256" key="3">
    <source>
        <dbReference type="ARBA" id="ARBA00023204"/>
    </source>
</evidence>
<feature type="domain" description="HhH-GPD" evidence="5">
    <location>
        <begin position="209"/>
        <end position="364"/>
    </location>
</feature>
<evidence type="ECO:0000256" key="4">
    <source>
        <dbReference type="SAM" id="MobiDB-lite"/>
    </source>
</evidence>
<evidence type="ECO:0000313" key="6">
    <source>
        <dbReference type="EMBL" id="KAL3527110.1"/>
    </source>
</evidence>
<comment type="similarity">
    <text evidence="1">Belongs to the alkylbase DNA glycosidase AlkA family.</text>
</comment>
<dbReference type="Gene3D" id="1.10.1670.40">
    <property type="match status" value="1"/>
</dbReference>
<protein>
    <recommendedName>
        <fullName evidence="5">HhH-GPD domain-containing protein</fullName>
    </recommendedName>
</protein>
<dbReference type="FunFam" id="1.10.1670.40:FF:000001">
    <property type="entry name" value="Probable DNA-3-methyladenine glycosylase 2"/>
    <property type="match status" value="1"/>
</dbReference>
<feature type="compositionally biased region" description="Polar residues" evidence="4">
    <location>
        <begin position="38"/>
        <end position="47"/>
    </location>
</feature>
<proteinExistence type="inferred from homology"/>
<comment type="caution">
    <text evidence="6">The sequence shown here is derived from an EMBL/GenBank/DDBJ whole genome shotgun (WGS) entry which is preliminary data.</text>
</comment>
<dbReference type="Pfam" id="PF00730">
    <property type="entry name" value="HhH-GPD"/>
    <property type="match status" value="1"/>
</dbReference>
<dbReference type="InterPro" id="IPR051912">
    <property type="entry name" value="Alkylbase_DNA_Glycosylase/TA"/>
</dbReference>
<evidence type="ECO:0000259" key="5">
    <source>
        <dbReference type="SMART" id="SM00478"/>
    </source>
</evidence>
<dbReference type="PANTHER" id="PTHR43003:SF5">
    <property type="entry name" value="DNA-3-METHYLADENINE GLYCOSYLASE"/>
    <property type="match status" value="1"/>
</dbReference>
<evidence type="ECO:0000313" key="7">
    <source>
        <dbReference type="Proteomes" id="UP001630127"/>
    </source>
</evidence>
<keyword evidence="7" id="KW-1185">Reference proteome</keyword>
<feature type="compositionally biased region" description="Low complexity" evidence="4">
    <location>
        <begin position="107"/>
        <end position="141"/>
    </location>
</feature>
<dbReference type="GO" id="GO:0006281">
    <property type="term" value="P:DNA repair"/>
    <property type="evidence" value="ECO:0007669"/>
    <property type="project" value="UniProtKB-KW"/>
</dbReference>
<gene>
    <name evidence="6" type="ORF">ACH5RR_011766</name>
</gene>
<dbReference type="InterPro" id="IPR011257">
    <property type="entry name" value="DNA_glycosylase"/>
</dbReference>
<keyword evidence="3" id="KW-0234">DNA repair</keyword>
<evidence type="ECO:0000256" key="1">
    <source>
        <dbReference type="ARBA" id="ARBA00010817"/>
    </source>
</evidence>
<reference evidence="6 7" key="1">
    <citation type="submission" date="2024-11" db="EMBL/GenBank/DDBJ databases">
        <title>A near-complete genome assembly of Cinchona calisaya.</title>
        <authorList>
            <person name="Lian D.C."/>
            <person name="Zhao X.W."/>
            <person name="Wei L."/>
        </authorList>
    </citation>
    <scope>NUCLEOTIDE SEQUENCE [LARGE SCALE GENOMIC DNA]</scope>
    <source>
        <tissue evidence="6">Nenye</tissue>
    </source>
</reference>
<feature type="compositionally biased region" description="Low complexity" evidence="4">
    <location>
        <begin position="1"/>
        <end position="20"/>
    </location>
</feature>
<sequence length="419" mass="45567">MGEQTQAQTQTQIQSPSSSQARADSTSPQQQQPPNPVTDASINANNVSHKKSSNPSKIPIRPRKSRKLSSNPNSTIATITADTSDDGKPLKTIESSSSPSPSPSRSPLPITTSASTSTTTTTTTASTITSTTVNTPTASATKNRRRKGFQSSRVLPQIIKPLSADGEIEAALLHLRVADPLLSALIDTLRPPALESHHSPFLALTRSILYQQLAYKAGTSIYNRFVSLCGGEDAVIPDNVLAFSAQQLKQVGVSGRKASYLYDLANKYKSGILSDDTVVKMDDRSLFTMLSMVKGIGSWSVHMFMIFSLHRPDVLPVSDLGVRKGVQLLYGLEELPKPSQMEQLCEKWRPYRSVGAWYMWRSVEGKGTQNASAAPSLEDANVQPLQQIEPQQDEQQQHQLQLLEPINGMGNLGACIWGQ</sequence>
<dbReference type="InterPro" id="IPR003265">
    <property type="entry name" value="HhH-GPD_domain"/>
</dbReference>